<evidence type="ECO:0000313" key="2">
    <source>
        <dbReference type="Proteomes" id="UP000478417"/>
    </source>
</evidence>
<evidence type="ECO:0000313" key="1">
    <source>
        <dbReference type="EMBL" id="NDV62015.1"/>
    </source>
</evidence>
<proteinExistence type="predicted"/>
<dbReference type="EMBL" id="JAAGNX010000002">
    <property type="protein sequence ID" value="NDV62015.1"/>
    <property type="molecule type" value="Genomic_DNA"/>
</dbReference>
<organism evidence="1 2">
    <name type="scientific">Oceanipulchritudo coccoides</name>
    <dbReference type="NCBI Taxonomy" id="2706888"/>
    <lineage>
        <taxon>Bacteria</taxon>
        <taxon>Pseudomonadati</taxon>
        <taxon>Verrucomicrobiota</taxon>
        <taxon>Opitutia</taxon>
        <taxon>Puniceicoccales</taxon>
        <taxon>Oceanipulchritudinaceae</taxon>
        <taxon>Oceanipulchritudo</taxon>
    </lineage>
</organism>
<dbReference type="Proteomes" id="UP000478417">
    <property type="component" value="Unassembled WGS sequence"/>
</dbReference>
<protein>
    <submittedName>
        <fullName evidence="1">DUF5107 domain-containing protein</fullName>
    </submittedName>
</protein>
<dbReference type="InterPro" id="IPR011013">
    <property type="entry name" value="Gal_mutarotase_sf_dom"/>
</dbReference>
<gene>
    <name evidence="1" type="ORF">G0Q06_06090</name>
</gene>
<dbReference type="AlphaFoldDB" id="A0A6B2M2I7"/>
<keyword evidence="2" id="KW-1185">Reference proteome</keyword>
<dbReference type="InterPro" id="IPR014718">
    <property type="entry name" value="GH-type_carb-bd"/>
</dbReference>
<dbReference type="SUPFAM" id="SSF74650">
    <property type="entry name" value="Galactose mutarotase-like"/>
    <property type="match status" value="1"/>
</dbReference>
<sequence>MAGIWDSPTEIDNGWKQFDWFGWIHESESGWVYHPEHGWLHAVGETEESVWFYDTEMGWAWTSKSIFPHYYLPATGDWLSYDGGNRDLRIFYRVATSDQIEIHRKNPVAPTRVADTYGWRHREFTETAEHELIGWTRNVVTTEFETQIIENDLIRVTLLPGWGARILSIFYKPRNMELLSYAKGDKFSDIIYAPGAFYYDDWLLLPGGINPTFPEGEHGKYWGEPWIFQSIEETNTAVTVRMSRTDDIHWAGRPGKFDNGLTGMTVDMDITIYRNRACVEITYTLTNNKTETIPYEFWMAAALAPLPPDQTATSSNLEIVMEQEKIALRDWWNWMKTVETDDSLPSDDVYQFDKLAWLYNWQGSGIAYAWPDTDNGWWGVINHDYNWGVLRTIDDPSDSPGMKIWGEGADYGMFELWSGNSQEFFVDAYLAPLEVKTWKEYFIPTVDLAEITFANQNGAAEAEVIIGSYTGYIDLSVFSTWQPANWRLDVRAIPDQGDPVPLVSGILNFTPAEPTQSGMLPFLMESLPATGTLRVEAILTDLFSGEERMRFDLDF</sequence>
<dbReference type="GO" id="GO:0005975">
    <property type="term" value="P:carbohydrate metabolic process"/>
    <property type="evidence" value="ECO:0007669"/>
    <property type="project" value="InterPro"/>
</dbReference>
<dbReference type="Gene3D" id="2.70.98.10">
    <property type="match status" value="1"/>
</dbReference>
<dbReference type="GO" id="GO:0030246">
    <property type="term" value="F:carbohydrate binding"/>
    <property type="evidence" value="ECO:0007669"/>
    <property type="project" value="InterPro"/>
</dbReference>
<name>A0A6B2M2I7_9BACT</name>
<reference evidence="1 2" key="1">
    <citation type="submission" date="2020-02" db="EMBL/GenBank/DDBJ databases">
        <title>Albibacoteraceae fam. nov., the first described family within the subdivision 4 Verrucomicrobia.</title>
        <authorList>
            <person name="Xi F."/>
        </authorList>
    </citation>
    <scope>NUCLEOTIDE SEQUENCE [LARGE SCALE GENOMIC DNA]</scope>
    <source>
        <strain evidence="1 2">CK1056</strain>
    </source>
</reference>
<dbReference type="RefSeq" id="WP_163963535.1">
    <property type="nucleotide sequence ID" value="NZ_JAAGNX010000002.1"/>
</dbReference>
<dbReference type="GO" id="GO:0003824">
    <property type="term" value="F:catalytic activity"/>
    <property type="evidence" value="ECO:0007669"/>
    <property type="project" value="InterPro"/>
</dbReference>
<comment type="caution">
    <text evidence="1">The sequence shown here is derived from an EMBL/GenBank/DDBJ whole genome shotgun (WGS) entry which is preliminary data.</text>
</comment>
<accession>A0A6B2M2I7</accession>